<dbReference type="GO" id="GO:0033214">
    <property type="term" value="P:siderophore-iron import into cell"/>
    <property type="evidence" value="ECO:0007669"/>
    <property type="project" value="TreeGrafter"/>
</dbReference>
<dbReference type="Gene3D" id="1.10.3470.10">
    <property type="entry name" value="ABC transporter involved in vitamin B12 uptake, BtuC"/>
    <property type="match status" value="1"/>
</dbReference>
<comment type="caution">
    <text evidence="9">The sequence shown here is derived from an EMBL/GenBank/DDBJ whole genome shotgun (WGS) entry which is preliminary data.</text>
</comment>
<keyword evidence="3" id="KW-0813">Transport</keyword>
<feature type="transmembrane region" description="Helical" evidence="8">
    <location>
        <begin position="204"/>
        <end position="226"/>
    </location>
</feature>
<dbReference type="InterPro" id="IPR037294">
    <property type="entry name" value="ABC_BtuC-like"/>
</dbReference>
<evidence type="ECO:0000256" key="8">
    <source>
        <dbReference type="SAM" id="Phobius"/>
    </source>
</evidence>
<dbReference type="Pfam" id="PF01032">
    <property type="entry name" value="FecCD"/>
    <property type="match status" value="1"/>
</dbReference>
<gene>
    <name evidence="9" type="ORF">NHG85_02390</name>
</gene>
<sequence length="349" mass="34954">MSAGLLIRLDGPVTYALPVHALTVLAVLLGLTCTLVVASLMAGSYPLGATEVAATLAGRAPSDMAQTVVWQFRFPRTLAALAAGALLALSGATLQNVTRNPLADPSLVGVSQGAGLAVVAAMVAWSELPQAMRPVLAFCGALAVAALIQGIAMRRSGGATMRFILTGIGVAAFVSALTSALLTYGQIDRAISALGWLSGSVHAAGWSEVAVLGGAFLCLAPALAAASRPMAAMRMGPEMAVGLGLRVGLTRMALVTLSVALAAAAAAMVGPIGFVGLVAPHLAHRLARCGVGLHLALSAATGALLVGAADLAGRLAFAPVQIPAGLVTALIGVPLFVWLLLRTQARASL</sequence>
<feature type="transmembrane region" description="Helical" evidence="8">
    <location>
        <begin position="253"/>
        <end position="279"/>
    </location>
</feature>
<keyword evidence="7 8" id="KW-0472">Membrane</keyword>
<dbReference type="EMBL" id="JAMYXC010000029">
    <property type="protein sequence ID" value="MCP1167384.1"/>
    <property type="molecule type" value="Genomic_DNA"/>
</dbReference>
<comment type="similarity">
    <text evidence="2">Belongs to the binding-protein-dependent transport system permease family. FecCD subfamily.</text>
</comment>
<evidence type="ECO:0000313" key="10">
    <source>
        <dbReference type="Proteomes" id="UP001139477"/>
    </source>
</evidence>
<feature type="transmembrane region" description="Helical" evidence="8">
    <location>
        <begin position="324"/>
        <end position="341"/>
    </location>
</feature>
<reference evidence="9" key="1">
    <citation type="submission" date="2022-06" db="EMBL/GenBank/DDBJ databases">
        <title>Limimaricola sediminis sp. nov., isolated from an intertidal sediment.</title>
        <authorList>
            <person name="Shao X."/>
        </authorList>
    </citation>
    <scope>NUCLEOTIDE SEQUENCE</scope>
    <source>
        <strain evidence="9">ASW11-118</strain>
    </source>
</reference>
<dbReference type="PANTHER" id="PTHR30472">
    <property type="entry name" value="FERRIC ENTEROBACTIN TRANSPORT SYSTEM PERMEASE PROTEIN"/>
    <property type="match status" value="1"/>
</dbReference>
<feature type="transmembrane region" description="Helical" evidence="8">
    <location>
        <begin position="163"/>
        <end position="184"/>
    </location>
</feature>
<keyword evidence="10" id="KW-1185">Reference proteome</keyword>
<evidence type="ECO:0000256" key="7">
    <source>
        <dbReference type="ARBA" id="ARBA00023136"/>
    </source>
</evidence>
<keyword evidence="6 8" id="KW-1133">Transmembrane helix</keyword>
<protein>
    <submittedName>
        <fullName evidence="9">Iron ABC transporter permease</fullName>
    </submittedName>
</protein>
<name>A0A9X2JNB0_9RHOB</name>
<evidence type="ECO:0000256" key="6">
    <source>
        <dbReference type="ARBA" id="ARBA00022989"/>
    </source>
</evidence>
<dbReference type="SUPFAM" id="SSF81345">
    <property type="entry name" value="ABC transporter involved in vitamin B12 uptake, BtuC"/>
    <property type="match status" value="1"/>
</dbReference>
<feature type="transmembrane region" description="Helical" evidence="8">
    <location>
        <begin position="74"/>
        <end position="94"/>
    </location>
</feature>
<dbReference type="GO" id="GO:0022857">
    <property type="term" value="F:transmembrane transporter activity"/>
    <property type="evidence" value="ECO:0007669"/>
    <property type="project" value="InterPro"/>
</dbReference>
<keyword evidence="5 8" id="KW-0812">Transmembrane</keyword>
<evidence type="ECO:0000256" key="1">
    <source>
        <dbReference type="ARBA" id="ARBA00004651"/>
    </source>
</evidence>
<dbReference type="CDD" id="cd06550">
    <property type="entry name" value="TM_ABC_iron-siderophores_like"/>
    <property type="match status" value="1"/>
</dbReference>
<feature type="transmembrane region" description="Helical" evidence="8">
    <location>
        <begin position="21"/>
        <end position="42"/>
    </location>
</feature>
<dbReference type="PANTHER" id="PTHR30472:SF24">
    <property type="entry name" value="FERRIC ENTEROBACTIN TRANSPORT SYSTEM PERMEASE PROTEIN FEPG"/>
    <property type="match status" value="1"/>
</dbReference>
<feature type="transmembrane region" description="Helical" evidence="8">
    <location>
        <begin position="291"/>
        <end position="312"/>
    </location>
</feature>
<evidence type="ECO:0000256" key="3">
    <source>
        <dbReference type="ARBA" id="ARBA00022448"/>
    </source>
</evidence>
<proteinExistence type="inferred from homology"/>
<feature type="transmembrane region" description="Helical" evidence="8">
    <location>
        <begin position="106"/>
        <end position="125"/>
    </location>
</feature>
<evidence type="ECO:0000313" key="9">
    <source>
        <dbReference type="EMBL" id="MCP1167384.1"/>
    </source>
</evidence>
<feature type="transmembrane region" description="Helical" evidence="8">
    <location>
        <begin position="131"/>
        <end position="151"/>
    </location>
</feature>
<evidence type="ECO:0000256" key="5">
    <source>
        <dbReference type="ARBA" id="ARBA00022692"/>
    </source>
</evidence>
<comment type="subcellular location">
    <subcellularLocation>
        <location evidence="1">Cell membrane</location>
        <topology evidence="1">Multi-pass membrane protein</topology>
    </subcellularLocation>
</comment>
<dbReference type="RefSeq" id="WP_253329458.1">
    <property type="nucleotide sequence ID" value="NZ_JAMYXC010000029.1"/>
</dbReference>
<dbReference type="AlphaFoldDB" id="A0A9X2JNB0"/>
<dbReference type="GO" id="GO:0005886">
    <property type="term" value="C:plasma membrane"/>
    <property type="evidence" value="ECO:0007669"/>
    <property type="project" value="UniProtKB-SubCell"/>
</dbReference>
<evidence type="ECO:0000256" key="2">
    <source>
        <dbReference type="ARBA" id="ARBA00007935"/>
    </source>
</evidence>
<organism evidence="9 10">
    <name type="scientific">Limimaricola litoreus</name>
    <dbReference type="NCBI Taxonomy" id="2955316"/>
    <lineage>
        <taxon>Bacteria</taxon>
        <taxon>Pseudomonadati</taxon>
        <taxon>Pseudomonadota</taxon>
        <taxon>Alphaproteobacteria</taxon>
        <taxon>Rhodobacterales</taxon>
        <taxon>Paracoccaceae</taxon>
        <taxon>Limimaricola</taxon>
    </lineage>
</organism>
<dbReference type="InterPro" id="IPR000522">
    <property type="entry name" value="ABC_transptr_permease_BtuC"/>
</dbReference>
<keyword evidence="4" id="KW-1003">Cell membrane</keyword>
<accession>A0A9X2JNB0</accession>
<evidence type="ECO:0000256" key="4">
    <source>
        <dbReference type="ARBA" id="ARBA00022475"/>
    </source>
</evidence>
<dbReference type="Proteomes" id="UP001139477">
    <property type="component" value="Unassembled WGS sequence"/>
</dbReference>